<evidence type="ECO:0000256" key="1">
    <source>
        <dbReference type="SAM" id="SignalP"/>
    </source>
</evidence>
<protein>
    <recommendedName>
        <fullName evidence="4">Ig-like domain-containing protein</fullName>
    </recommendedName>
</protein>
<gene>
    <name evidence="2" type="ORF">J7I43_22230</name>
</gene>
<organism evidence="2 3">
    <name type="scientific">Chitinophaga chungangae</name>
    <dbReference type="NCBI Taxonomy" id="2821488"/>
    <lineage>
        <taxon>Bacteria</taxon>
        <taxon>Pseudomonadati</taxon>
        <taxon>Bacteroidota</taxon>
        <taxon>Chitinophagia</taxon>
        <taxon>Chitinophagales</taxon>
        <taxon>Chitinophagaceae</taxon>
        <taxon>Chitinophaga</taxon>
    </lineage>
</organism>
<evidence type="ECO:0008006" key="4">
    <source>
        <dbReference type="Google" id="ProtNLM"/>
    </source>
</evidence>
<sequence length="92" mass="9891">MKKIKLAVLAVCLLTGVVGAYGTSKRATNLYWIVPGVPKGSLTATISATPPTLNCSGGSNYPYLCRISSGETYFPEDEVWITEVTIISTYNQ</sequence>
<feature type="signal peptide" evidence="1">
    <location>
        <begin position="1"/>
        <end position="20"/>
    </location>
</feature>
<dbReference type="Proteomes" id="UP000679126">
    <property type="component" value="Unassembled WGS sequence"/>
</dbReference>
<proteinExistence type="predicted"/>
<evidence type="ECO:0000313" key="3">
    <source>
        <dbReference type="Proteomes" id="UP000679126"/>
    </source>
</evidence>
<evidence type="ECO:0000313" key="2">
    <source>
        <dbReference type="EMBL" id="MBO9154964.1"/>
    </source>
</evidence>
<name>A0ABS3YJV6_9BACT</name>
<dbReference type="EMBL" id="JAGHKP010000004">
    <property type="protein sequence ID" value="MBO9154964.1"/>
    <property type="molecule type" value="Genomic_DNA"/>
</dbReference>
<feature type="chain" id="PRO_5045048984" description="Ig-like domain-containing protein" evidence="1">
    <location>
        <begin position="21"/>
        <end position="92"/>
    </location>
</feature>
<keyword evidence="3" id="KW-1185">Reference proteome</keyword>
<accession>A0ABS3YJV6</accession>
<keyword evidence="1" id="KW-0732">Signal</keyword>
<reference evidence="3" key="1">
    <citation type="submission" date="2021-03" db="EMBL/GenBank/DDBJ databases">
        <title>Assistant Professor.</title>
        <authorList>
            <person name="Huq M.A."/>
        </authorList>
    </citation>
    <scope>NUCLEOTIDE SEQUENCE [LARGE SCALE GENOMIC DNA]</scope>
    <source>
        <strain evidence="3">MAH-28</strain>
    </source>
</reference>
<dbReference type="RefSeq" id="WP_209148074.1">
    <property type="nucleotide sequence ID" value="NZ_JAGHKP010000004.1"/>
</dbReference>
<comment type="caution">
    <text evidence="2">The sequence shown here is derived from an EMBL/GenBank/DDBJ whole genome shotgun (WGS) entry which is preliminary data.</text>
</comment>